<dbReference type="InterPro" id="IPR027417">
    <property type="entry name" value="P-loop_NTPase"/>
</dbReference>
<protein>
    <submittedName>
        <fullName evidence="5">NitT/TauT family transport system ATP-binding protein</fullName>
    </submittedName>
</protein>
<dbReference type="RefSeq" id="WP_183592540.1">
    <property type="nucleotide sequence ID" value="NZ_JACHWR010000002.1"/>
</dbReference>
<dbReference type="PROSITE" id="PS00211">
    <property type="entry name" value="ABC_TRANSPORTER_1"/>
    <property type="match status" value="1"/>
</dbReference>
<dbReference type="Gene3D" id="3.40.50.300">
    <property type="entry name" value="P-loop containing nucleotide triphosphate hydrolases"/>
    <property type="match status" value="1"/>
</dbReference>
<dbReference type="Pfam" id="PF00005">
    <property type="entry name" value="ABC_tran"/>
    <property type="match status" value="1"/>
</dbReference>
<name>A0A7W4Z2F7_9ACTN</name>
<proteinExistence type="predicted"/>
<reference evidence="5 6" key="1">
    <citation type="submission" date="2020-08" db="EMBL/GenBank/DDBJ databases">
        <title>Sequencing the genomes of 1000 actinobacteria strains.</title>
        <authorList>
            <person name="Klenk H.-P."/>
        </authorList>
    </citation>
    <scope>NUCLEOTIDE SEQUENCE [LARGE SCALE GENOMIC DNA]</scope>
    <source>
        <strain evidence="5 6">DSM 105498</strain>
    </source>
</reference>
<keyword evidence="1" id="KW-0813">Transport</keyword>
<gene>
    <name evidence="5" type="ORF">FHU40_002408</name>
</gene>
<evidence type="ECO:0000256" key="3">
    <source>
        <dbReference type="ARBA" id="ARBA00022840"/>
    </source>
</evidence>
<keyword evidence="2" id="KW-0547">Nucleotide-binding</keyword>
<dbReference type="SUPFAM" id="SSF52540">
    <property type="entry name" value="P-loop containing nucleoside triphosphate hydrolases"/>
    <property type="match status" value="1"/>
</dbReference>
<dbReference type="EMBL" id="JACHWR010000002">
    <property type="protein sequence ID" value="MBB3042590.1"/>
    <property type="molecule type" value="Genomic_DNA"/>
</dbReference>
<dbReference type="CDD" id="cd03293">
    <property type="entry name" value="ABC_NrtD_SsuB_transporters"/>
    <property type="match status" value="1"/>
</dbReference>
<feature type="domain" description="ABC transporter" evidence="4">
    <location>
        <begin position="3"/>
        <end position="236"/>
    </location>
</feature>
<evidence type="ECO:0000256" key="2">
    <source>
        <dbReference type="ARBA" id="ARBA00022741"/>
    </source>
</evidence>
<dbReference type="PANTHER" id="PTHR42788:SF13">
    <property type="entry name" value="ALIPHATIC SULFONATES IMPORT ATP-BINDING PROTEIN SSUB"/>
    <property type="match status" value="1"/>
</dbReference>
<dbReference type="InterPro" id="IPR050166">
    <property type="entry name" value="ABC_transporter_ATP-bind"/>
</dbReference>
<accession>A0A7W4Z2F7</accession>
<evidence type="ECO:0000256" key="1">
    <source>
        <dbReference type="ARBA" id="ARBA00022448"/>
    </source>
</evidence>
<evidence type="ECO:0000313" key="6">
    <source>
        <dbReference type="Proteomes" id="UP000589626"/>
    </source>
</evidence>
<keyword evidence="6" id="KW-1185">Reference proteome</keyword>
<sequence length="259" mass="28424">MTMNIESVTLTYERAKGDPVTAIRDIDLEVRRGEFVSLIGPSGCGKSTLLHCMGGMLRPSSGRITVDGEPITGPKPSRAAFVFQDYSLFPWRSVVDNAATGLRFAGVRKAERRAVAMKQLELVGLDHVAESYPAELSGGMQQRVAVARALAMDPQIMLMDEPFGALDEQSRRRIGIEMSNVLTEAEKTVVMVTHSLDEAIFWADRVLVMGKGPGRIVREFVVDAPRPRRLDFMTTASFDTLRAELFGLLEGAPEEVVAP</sequence>
<evidence type="ECO:0000313" key="5">
    <source>
        <dbReference type="EMBL" id="MBB3042590.1"/>
    </source>
</evidence>
<dbReference type="AlphaFoldDB" id="A0A7W4Z2F7"/>
<dbReference type="GO" id="GO:0016887">
    <property type="term" value="F:ATP hydrolysis activity"/>
    <property type="evidence" value="ECO:0007669"/>
    <property type="project" value="InterPro"/>
</dbReference>
<dbReference type="InterPro" id="IPR017871">
    <property type="entry name" value="ABC_transporter-like_CS"/>
</dbReference>
<dbReference type="PROSITE" id="PS50893">
    <property type="entry name" value="ABC_TRANSPORTER_2"/>
    <property type="match status" value="1"/>
</dbReference>
<dbReference type="SMART" id="SM00382">
    <property type="entry name" value="AAA"/>
    <property type="match status" value="1"/>
</dbReference>
<evidence type="ECO:0000259" key="4">
    <source>
        <dbReference type="PROSITE" id="PS50893"/>
    </source>
</evidence>
<dbReference type="PANTHER" id="PTHR42788">
    <property type="entry name" value="TAURINE IMPORT ATP-BINDING PROTEIN-RELATED"/>
    <property type="match status" value="1"/>
</dbReference>
<dbReference type="Proteomes" id="UP000589626">
    <property type="component" value="Unassembled WGS sequence"/>
</dbReference>
<dbReference type="GO" id="GO:0005524">
    <property type="term" value="F:ATP binding"/>
    <property type="evidence" value="ECO:0007669"/>
    <property type="project" value="UniProtKB-KW"/>
</dbReference>
<organism evidence="5 6">
    <name type="scientific">Nocardioides soli</name>
    <dbReference type="NCBI Taxonomy" id="1036020"/>
    <lineage>
        <taxon>Bacteria</taxon>
        <taxon>Bacillati</taxon>
        <taxon>Actinomycetota</taxon>
        <taxon>Actinomycetes</taxon>
        <taxon>Propionibacteriales</taxon>
        <taxon>Nocardioidaceae</taxon>
        <taxon>Nocardioides</taxon>
    </lineage>
</organism>
<comment type="caution">
    <text evidence="5">The sequence shown here is derived from an EMBL/GenBank/DDBJ whole genome shotgun (WGS) entry which is preliminary data.</text>
</comment>
<keyword evidence="3 5" id="KW-0067">ATP-binding</keyword>
<dbReference type="InterPro" id="IPR003439">
    <property type="entry name" value="ABC_transporter-like_ATP-bd"/>
</dbReference>
<dbReference type="InterPro" id="IPR003593">
    <property type="entry name" value="AAA+_ATPase"/>
</dbReference>